<gene>
    <name evidence="2" type="ORF">FS320_37060</name>
</gene>
<dbReference type="InterPro" id="IPR025668">
    <property type="entry name" value="Tnp_DDE_dom"/>
</dbReference>
<dbReference type="Proteomes" id="UP000403266">
    <property type="component" value="Unassembled WGS sequence"/>
</dbReference>
<evidence type="ECO:0000313" key="2">
    <source>
        <dbReference type="EMBL" id="MPR30474.1"/>
    </source>
</evidence>
<proteinExistence type="predicted"/>
<dbReference type="RefSeq" id="WP_192926388.1">
    <property type="nucleotide sequence ID" value="NZ_VOSJ01000409.1"/>
</dbReference>
<dbReference type="EMBL" id="VOSK01000375">
    <property type="protein sequence ID" value="MPR30474.1"/>
    <property type="molecule type" value="Genomic_DNA"/>
</dbReference>
<feature type="non-terminal residue" evidence="2">
    <location>
        <position position="55"/>
    </location>
</feature>
<protein>
    <submittedName>
        <fullName evidence="2">IS1380 family transposase</fullName>
    </submittedName>
</protein>
<sequence>MRTATTSARCALIHKAQLASDRTSCRRAVANQVRLVLHTAAYWLMLAVREAIPAV</sequence>
<accession>A0A5N7MWJ8</accession>
<evidence type="ECO:0000259" key="1">
    <source>
        <dbReference type="Pfam" id="PF13701"/>
    </source>
</evidence>
<name>A0A5N7MWJ8_9HYPH</name>
<keyword evidence="3" id="KW-1185">Reference proteome</keyword>
<evidence type="ECO:0000313" key="3">
    <source>
        <dbReference type="Proteomes" id="UP000403266"/>
    </source>
</evidence>
<dbReference type="Pfam" id="PF13701">
    <property type="entry name" value="DDE_Tnp_1_4"/>
    <property type="match status" value="1"/>
</dbReference>
<reference evidence="2 3" key="1">
    <citation type="journal article" date="2019" name="Syst. Appl. Microbiol.">
        <title>Microvirga tunisiensis sp. nov., a root nodule symbiotic bacterium isolated from Lupinus micranthus and L. luteus grown in Northern Tunisia.</title>
        <authorList>
            <person name="Msaddak A."/>
            <person name="Rejili M."/>
            <person name="Duran D."/>
            <person name="Mars M."/>
            <person name="Palacios J.M."/>
            <person name="Ruiz-Argueso T."/>
            <person name="Rey L."/>
            <person name="Imperial J."/>
        </authorList>
    </citation>
    <scope>NUCLEOTIDE SEQUENCE [LARGE SCALE GENOMIC DNA]</scope>
    <source>
        <strain evidence="2 3">Lmie10</strain>
    </source>
</reference>
<comment type="caution">
    <text evidence="2">The sequence shown here is derived from an EMBL/GenBank/DDBJ whole genome shotgun (WGS) entry which is preliminary data.</text>
</comment>
<feature type="domain" description="Transposase DDE" evidence="1">
    <location>
        <begin position="14"/>
        <end position="53"/>
    </location>
</feature>
<dbReference type="AlphaFoldDB" id="A0A5N7MWJ8"/>
<organism evidence="2 3">
    <name type="scientific">Microvirga tunisiensis</name>
    <dbReference type="NCBI Taxonomy" id="2108360"/>
    <lineage>
        <taxon>Bacteria</taxon>
        <taxon>Pseudomonadati</taxon>
        <taxon>Pseudomonadota</taxon>
        <taxon>Alphaproteobacteria</taxon>
        <taxon>Hyphomicrobiales</taxon>
        <taxon>Methylobacteriaceae</taxon>
        <taxon>Microvirga</taxon>
    </lineage>
</organism>